<dbReference type="AlphaFoldDB" id="A0A7E4UUS3"/>
<organism evidence="2 3">
    <name type="scientific">Panagrellus redivivus</name>
    <name type="common">Microworm</name>
    <dbReference type="NCBI Taxonomy" id="6233"/>
    <lineage>
        <taxon>Eukaryota</taxon>
        <taxon>Metazoa</taxon>
        <taxon>Ecdysozoa</taxon>
        <taxon>Nematoda</taxon>
        <taxon>Chromadorea</taxon>
        <taxon>Rhabditida</taxon>
        <taxon>Tylenchina</taxon>
        <taxon>Panagrolaimomorpha</taxon>
        <taxon>Panagrolaimoidea</taxon>
        <taxon>Panagrolaimidae</taxon>
        <taxon>Panagrellus</taxon>
    </lineage>
</organism>
<name>A0A7E4UUS3_PANRE</name>
<reference evidence="2" key="1">
    <citation type="journal article" date="2013" name="Genetics">
        <title>The draft genome and transcriptome of Panagrellus redivivus are shaped by the harsh demands of a free-living lifestyle.</title>
        <authorList>
            <person name="Srinivasan J."/>
            <person name="Dillman A.R."/>
            <person name="Macchietto M.G."/>
            <person name="Heikkinen L."/>
            <person name="Lakso M."/>
            <person name="Fracchia K.M."/>
            <person name="Antoshechkin I."/>
            <person name="Mortazavi A."/>
            <person name="Wong G."/>
            <person name="Sternberg P.W."/>
        </authorList>
    </citation>
    <scope>NUCLEOTIDE SEQUENCE [LARGE SCALE GENOMIC DNA]</scope>
    <source>
        <strain evidence="2">MT8872</strain>
    </source>
</reference>
<protein>
    <submittedName>
        <fullName evidence="3">Uncharacterized protein</fullName>
    </submittedName>
</protein>
<evidence type="ECO:0000313" key="2">
    <source>
        <dbReference type="Proteomes" id="UP000492821"/>
    </source>
</evidence>
<reference evidence="3" key="2">
    <citation type="submission" date="2020-10" db="UniProtKB">
        <authorList>
            <consortium name="WormBaseParasite"/>
        </authorList>
    </citation>
    <scope>IDENTIFICATION</scope>
</reference>
<dbReference type="Proteomes" id="UP000492821">
    <property type="component" value="Unassembled WGS sequence"/>
</dbReference>
<keyword evidence="1" id="KW-0472">Membrane</keyword>
<evidence type="ECO:0000256" key="1">
    <source>
        <dbReference type="SAM" id="Phobius"/>
    </source>
</evidence>
<keyword evidence="2" id="KW-1185">Reference proteome</keyword>
<keyword evidence="1" id="KW-1133">Transmembrane helix</keyword>
<feature type="transmembrane region" description="Helical" evidence="1">
    <location>
        <begin position="35"/>
        <end position="52"/>
    </location>
</feature>
<feature type="transmembrane region" description="Helical" evidence="1">
    <location>
        <begin position="12"/>
        <end position="29"/>
    </location>
</feature>
<sequence>MTELYIFELRVLPTTILILMILGYGGYIDLDSDDAGCWLVNLGTALAAASYFRKSRRKCRFLQVPERRNRSA</sequence>
<proteinExistence type="predicted"/>
<evidence type="ECO:0000313" key="3">
    <source>
        <dbReference type="WBParaSite" id="Pan_g13098.t1"/>
    </source>
</evidence>
<dbReference type="WBParaSite" id="Pan_g13098.t1">
    <property type="protein sequence ID" value="Pan_g13098.t1"/>
    <property type="gene ID" value="Pan_g13098"/>
</dbReference>
<accession>A0A7E4UUS3</accession>
<keyword evidence="1" id="KW-0812">Transmembrane</keyword>